<organism evidence="2">
    <name type="scientific">Arcella intermedia</name>
    <dbReference type="NCBI Taxonomy" id="1963864"/>
    <lineage>
        <taxon>Eukaryota</taxon>
        <taxon>Amoebozoa</taxon>
        <taxon>Tubulinea</taxon>
        <taxon>Elardia</taxon>
        <taxon>Arcellinida</taxon>
        <taxon>Sphaerothecina</taxon>
        <taxon>Arcellidae</taxon>
        <taxon>Arcella</taxon>
    </lineage>
</organism>
<dbReference type="PANTHER" id="PTHR12673:SF114">
    <property type="entry name" value="DH DOMAIN-CONTAINING PROTEIN"/>
    <property type="match status" value="1"/>
</dbReference>
<evidence type="ECO:0000259" key="1">
    <source>
        <dbReference type="PROSITE" id="PS50010"/>
    </source>
</evidence>
<name>A0A6B2L925_9EUKA</name>
<dbReference type="InterPro" id="IPR011993">
    <property type="entry name" value="PH-like_dom_sf"/>
</dbReference>
<dbReference type="Gene3D" id="1.20.900.10">
    <property type="entry name" value="Dbl homology (DH) domain"/>
    <property type="match status" value="1"/>
</dbReference>
<dbReference type="GO" id="GO:0005737">
    <property type="term" value="C:cytoplasm"/>
    <property type="evidence" value="ECO:0007669"/>
    <property type="project" value="TreeGrafter"/>
</dbReference>
<dbReference type="Pfam" id="PF00621">
    <property type="entry name" value="RhoGEF"/>
    <property type="match status" value="1"/>
</dbReference>
<dbReference type="SUPFAM" id="SSF48065">
    <property type="entry name" value="DBL homology domain (DH-domain)"/>
    <property type="match status" value="1"/>
</dbReference>
<dbReference type="GO" id="GO:0005085">
    <property type="term" value="F:guanyl-nucleotide exchange factor activity"/>
    <property type="evidence" value="ECO:0007669"/>
    <property type="project" value="InterPro"/>
</dbReference>
<proteinExistence type="predicted"/>
<dbReference type="InterPro" id="IPR051092">
    <property type="entry name" value="FYVE_RhoGEF_PH"/>
</dbReference>
<protein>
    <recommendedName>
        <fullName evidence="1">DH domain-containing protein</fullName>
    </recommendedName>
</protein>
<dbReference type="PROSITE" id="PS50010">
    <property type="entry name" value="DH_2"/>
    <property type="match status" value="1"/>
</dbReference>
<evidence type="ECO:0000313" key="2">
    <source>
        <dbReference type="EMBL" id="NDV33318.1"/>
    </source>
</evidence>
<feature type="domain" description="DH" evidence="1">
    <location>
        <begin position="1"/>
        <end position="115"/>
    </location>
</feature>
<dbReference type="PANTHER" id="PTHR12673">
    <property type="entry name" value="FACIOGENITAL DYSPLASIA PROTEIN"/>
    <property type="match status" value="1"/>
</dbReference>
<dbReference type="InterPro" id="IPR000219">
    <property type="entry name" value="DH_dom"/>
</dbReference>
<dbReference type="EMBL" id="GIBP01004349">
    <property type="protein sequence ID" value="NDV33318.1"/>
    <property type="molecule type" value="Transcribed_RNA"/>
</dbReference>
<reference evidence="2" key="1">
    <citation type="journal article" date="2020" name="J. Eukaryot. Microbiol.">
        <title>De novo Sequencing, Assembly and Annotation of the Transcriptome for the Free-Living Testate Amoeba Arcella intermedia.</title>
        <authorList>
            <person name="Ribeiro G.M."/>
            <person name="Porfirio-Sousa A.L."/>
            <person name="Maurer-Alcala X.X."/>
            <person name="Katz L.A."/>
            <person name="Lahr D.J.G."/>
        </authorList>
    </citation>
    <scope>NUCLEOTIDE SEQUENCE</scope>
</reference>
<dbReference type="AlphaFoldDB" id="A0A6B2L925"/>
<accession>A0A6B2L925</accession>
<dbReference type="InterPro" id="IPR035899">
    <property type="entry name" value="DBL_dom_sf"/>
</dbReference>
<sequence>MEQLKNKQESLGKIFLNIADTMKLYIDYVNKFESANVIFAELSNDKFFQSMEQKGMELTGKYLRDYLITPIQRLPRYQLALETIIKHTEPTHEHYESLLKAKDKVQSVNIHINEKKRDYENRLRLLELATRIELPSYIVAPHRVCIFEGKMEMEKEGEEKKKVHVYLLNDLWIITEEKNDNQFVYVDKIALNDLSIAFVSQASFILTAGNVSWNCYCATPFEVNKWVNAIEDTLKSNELHGILLFSGVLGLLVLLRLPLEMSPPQLLDLIKETRPPSITSRPIPLLLR</sequence>
<dbReference type="SUPFAM" id="SSF50729">
    <property type="entry name" value="PH domain-like"/>
    <property type="match status" value="1"/>
</dbReference>
<dbReference type="Gene3D" id="2.30.29.30">
    <property type="entry name" value="Pleckstrin-homology domain (PH domain)/Phosphotyrosine-binding domain (PTB)"/>
    <property type="match status" value="1"/>
</dbReference>